<dbReference type="EMBL" id="CP066690">
    <property type="protein sequence ID" value="QQG45080.1"/>
    <property type="molecule type" value="Genomic_DNA"/>
</dbReference>
<dbReference type="SUPFAM" id="SSF103481">
    <property type="entry name" value="Multidrug resistance efflux transporter EmrE"/>
    <property type="match status" value="1"/>
</dbReference>
<dbReference type="InterPro" id="IPR000620">
    <property type="entry name" value="EamA_dom"/>
</dbReference>
<evidence type="ECO:0000313" key="4">
    <source>
        <dbReference type="Proteomes" id="UP000595618"/>
    </source>
</evidence>
<name>A0A7T5RJ19_9BACT</name>
<reference evidence="3 4" key="1">
    <citation type="submission" date="2020-07" db="EMBL/GenBank/DDBJ databases">
        <title>Huge and variable diversity of episymbiotic CPR bacteria and DPANN archaea in groundwater ecosystems.</title>
        <authorList>
            <person name="He C.Y."/>
            <person name="Keren R."/>
            <person name="Whittaker M."/>
            <person name="Farag I.F."/>
            <person name="Doudna J."/>
            <person name="Cate J.H.D."/>
            <person name="Banfield J.F."/>
        </authorList>
    </citation>
    <scope>NUCLEOTIDE SEQUENCE [LARGE SCALE GENOMIC DNA]</scope>
    <source>
        <strain evidence="3">NC_groundwater_541_Ag_S-0.1um_46_50</strain>
    </source>
</reference>
<evidence type="ECO:0000313" key="3">
    <source>
        <dbReference type="EMBL" id="QQG45080.1"/>
    </source>
</evidence>
<dbReference type="Gene3D" id="3.20.20.80">
    <property type="entry name" value="Glycosidases"/>
    <property type="match status" value="1"/>
</dbReference>
<evidence type="ECO:0000256" key="1">
    <source>
        <dbReference type="SAM" id="Phobius"/>
    </source>
</evidence>
<dbReference type="SUPFAM" id="SSF51445">
    <property type="entry name" value="(Trans)glycosidases"/>
    <property type="match status" value="1"/>
</dbReference>
<organism evidence="3 4">
    <name type="scientific">Candidatus Sungiibacteriota bacterium</name>
    <dbReference type="NCBI Taxonomy" id="2750080"/>
    <lineage>
        <taxon>Bacteria</taxon>
        <taxon>Candidatus Sungiibacteriota</taxon>
    </lineage>
</organism>
<feature type="transmembrane region" description="Helical" evidence="1">
    <location>
        <begin position="250"/>
        <end position="268"/>
    </location>
</feature>
<feature type="transmembrane region" description="Helical" evidence="1">
    <location>
        <begin position="280"/>
        <end position="299"/>
    </location>
</feature>
<evidence type="ECO:0000259" key="2">
    <source>
        <dbReference type="Pfam" id="PF00892"/>
    </source>
</evidence>
<dbReference type="Pfam" id="PF00892">
    <property type="entry name" value="EamA"/>
    <property type="match status" value="1"/>
</dbReference>
<feature type="domain" description="EamA" evidence="2">
    <location>
        <begin position="2"/>
        <end position="135"/>
    </location>
</feature>
<keyword evidence="1" id="KW-0472">Membrane</keyword>
<protein>
    <submittedName>
        <fullName evidence="3">DMT family transporter</fullName>
    </submittedName>
</protein>
<feature type="transmembrane region" description="Helical" evidence="1">
    <location>
        <begin position="176"/>
        <end position="194"/>
    </location>
</feature>
<dbReference type="GO" id="GO:0016020">
    <property type="term" value="C:membrane"/>
    <property type="evidence" value="ECO:0007669"/>
    <property type="project" value="InterPro"/>
</dbReference>
<feature type="transmembrane region" description="Helical" evidence="1">
    <location>
        <begin position="150"/>
        <end position="170"/>
    </location>
</feature>
<dbReference type="Proteomes" id="UP000595618">
    <property type="component" value="Chromosome"/>
</dbReference>
<feature type="transmembrane region" description="Helical" evidence="1">
    <location>
        <begin position="37"/>
        <end position="57"/>
    </location>
</feature>
<keyword evidence="1" id="KW-0812">Transmembrane</keyword>
<gene>
    <name evidence="3" type="ORF">HYW89_03710</name>
</gene>
<proteinExistence type="predicted"/>
<dbReference type="InterPro" id="IPR037185">
    <property type="entry name" value="EmrE-like"/>
</dbReference>
<accession>A0A7T5RJ19</accession>
<feature type="transmembrane region" description="Helical" evidence="1">
    <location>
        <begin position="223"/>
        <end position="244"/>
    </location>
</feature>
<dbReference type="AlphaFoldDB" id="A0A7T5RJ19"/>
<feature type="transmembrane region" description="Helical" evidence="1">
    <location>
        <begin position="63"/>
        <end position="81"/>
    </location>
</feature>
<feature type="transmembrane region" description="Helical" evidence="1">
    <location>
        <begin position="118"/>
        <end position="138"/>
    </location>
</feature>
<feature type="transmembrane region" description="Helical" evidence="1">
    <location>
        <begin position="93"/>
        <end position="112"/>
    </location>
</feature>
<feature type="transmembrane region" description="Helical" evidence="1">
    <location>
        <begin position="6"/>
        <end position="25"/>
    </location>
</feature>
<sequence>MSWIVIALIAYFLYAVVFVLDKFILARPIKSPLVYAFYPGVLGILAVLVVPFVDFSILSPSGIVYALLSGALFIWGLIYFYKTLQAGEASRAVPFTGALTPVATFVFSYLLGVEKLSGQQAAAFLLLVIGSFLIAWGYKNHDFLTKHNIGYGIAAALFFGLSLAFTKLVFEQTNFLNGFIWMRFGGFIFSLLLLTKRSWRNAVFSTTGSVTLRGVILFFSDKIIGSAALVLQNYAISLGSVIIVNALQSTQYLFLFILASLLSIKIKFRKVLHETVGKGAIIQKVLAILVIGFGLWLLIKPHVPPQPMTFGITFSPKFAQELGLDWREAYLKILDELKVKNVRLVAYWDVIEPEKGKYVFDDVDWQIQEAEKRGAKVLFVVGRKTPRWPECHKPPWAYDLKGKEEKQEVLKMLAGTISHFKNFNNIYAWQVENEPLFPFGKCKSLGLRFLQKEVDLVRSLDSRPIVLTDSGELGFAWPVLISRADIFGTTLYRYIHNNTFGYIKYWWIPTEYFRFKVWFATKVFGKEILISELQAEPWEPVSLVNAPFENQYKTMNVEKFREVVDYARRSGFTKAYFWGAEWWLWLKEKHGQQDMWNEAKAIISPHN</sequence>
<dbReference type="InterPro" id="IPR017853">
    <property type="entry name" value="GH"/>
</dbReference>
<keyword evidence="1" id="KW-1133">Transmembrane helix</keyword>